<dbReference type="Proteomes" id="UP000255098">
    <property type="component" value="Unassembled WGS sequence"/>
</dbReference>
<proteinExistence type="predicted"/>
<dbReference type="InterPro" id="IPR036163">
    <property type="entry name" value="HMA_dom_sf"/>
</dbReference>
<accession>A0A379ATJ4</accession>
<dbReference type="SUPFAM" id="SSF55008">
    <property type="entry name" value="HMA, heavy metal-associated domain"/>
    <property type="match status" value="1"/>
</dbReference>
<dbReference type="GO" id="GO:0046872">
    <property type="term" value="F:metal ion binding"/>
    <property type="evidence" value="ECO:0007669"/>
    <property type="project" value="InterPro"/>
</dbReference>
<dbReference type="CDD" id="cd00371">
    <property type="entry name" value="HMA"/>
    <property type="match status" value="1"/>
</dbReference>
<feature type="signal peptide" evidence="1">
    <location>
        <begin position="1"/>
        <end position="19"/>
    </location>
</feature>
<keyword evidence="4" id="KW-1185">Reference proteome</keyword>
<gene>
    <name evidence="3" type="primary">merP</name>
    <name evidence="3" type="ORF">NCTC11297_01952</name>
</gene>
<feature type="chain" id="PRO_5016846555" evidence="1">
    <location>
        <begin position="20"/>
        <end position="90"/>
    </location>
</feature>
<reference evidence="3 4" key="1">
    <citation type="submission" date="2018-06" db="EMBL/GenBank/DDBJ databases">
        <authorList>
            <consortium name="Pathogen Informatics"/>
            <person name="Doyle S."/>
        </authorList>
    </citation>
    <scope>NUCLEOTIDE SEQUENCE [LARGE SCALE GENOMIC DNA]</scope>
    <source>
        <strain evidence="4">NCTC 11297</strain>
    </source>
</reference>
<organism evidence="3 4">
    <name type="scientific">Avibacterium avium</name>
    <name type="common">Pasteurella avium</name>
    <dbReference type="NCBI Taxonomy" id="751"/>
    <lineage>
        <taxon>Bacteria</taxon>
        <taxon>Pseudomonadati</taxon>
        <taxon>Pseudomonadota</taxon>
        <taxon>Gammaproteobacteria</taxon>
        <taxon>Pasteurellales</taxon>
        <taxon>Pasteurellaceae</taxon>
        <taxon>Avibacterium</taxon>
    </lineage>
</organism>
<evidence type="ECO:0000259" key="2">
    <source>
        <dbReference type="PROSITE" id="PS50846"/>
    </source>
</evidence>
<dbReference type="PROSITE" id="PS50846">
    <property type="entry name" value="HMA_2"/>
    <property type="match status" value="1"/>
</dbReference>
<evidence type="ECO:0000313" key="3">
    <source>
        <dbReference type="EMBL" id="SUB24884.1"/>
    </source>
</evidence>
<dbReference type="Pfam" id="PF00403">
    <property type="entry name" value="HMA"/>
    <property type="match status" value="1"/>
</dbReference>
<dbReference type="EMBL" id="UGSP01000001">
    <property type="protein sequence ID" value="SUB24884.1"/>
    <property type="molecule type" value="Genomic_DNA"/>
</dbReference>
<evidence type="ECO:0000256" key="1">
    <source>
        <dbReference type="SAM" id="SignalP"/>
    </source>
</evidence>
<name>A0A379ATJ4_AVIAV</name>
<keyword evidence="1" id="KW-0732">Signal</keyword>
<feature type="domain" description="HMA" evidence="2">
    <location>
        <begin position="22"/>
        <end position="87"/>
    </location>
</feature>
<dbReference type="AlphaFoldDB" id="A0A379ATJ4"/>
<dbReference type="Gene3D" id="3.30.70.100">
    <property type="match status" value="1"/>
</dbReference>
<sequence length="90" mass="10211">MKKILLFLTALSFSLPSLAAERKVTLHIEEMNCQLCVYLVNKELRNIDGVQSTKANFNSRLVNVVADEKVSDEILIQAIDKLHYHAIVLE</sequence>
<protein>
    <submittedName>
        <fullName evidence="3">Protein MerP</fullName>
    </submittedName>
</protein>
<evidence type="ECO:0000313" key="4">
    <source>
        <dbReference type="Proteomes" id="UP000255098"/>
    </source>
</evidence>
<dbReference type="GeneID" id="300134138"/>
<dbReference type="RefSeq" id="WP_115250000.1">
    <property type="nucleotide sequence ID" value="NZ_UGSP01000001.1"/>
</dbReference>
<dbReference type="InterPro" id="IPR006121">
    <property type="entry name" value="HMA_dom"/>
</dbReference>